<dbReference type="VEuPathDB" id="FungiDB:GMDG_05875"/>
<feature type="region of interest" description="Disordered" evidence="1">
    <location>
        <begin position="1"/>
        <end position="32"/>
    </location>
</feature>
<protein>
    <submittedName>
        <fullName evidence="2">Uncharacterized protein</fullName>
    </submittedName>
</protein>
<keyword evidence="3" id="KW-1185">Reference proteome</keyword>
<dbReference type="EMBL" id="GL573301">
    <property type="protein sequence ID" value="ELR03024.1"/>
    <property type="molecule type" value="Genomic_DNA"/>
</dbReference>
<organism evidence="2 3">
    <name type="scientific">Pseudogymnoascus destructans (strain ATCC MYA-4855 / 20631-21)</name>
    <name type="common">Bat white-nose syndrome fungus</name>
    <name type="synonym">Geomyces destructans</name>
    <dbReference type="NCBI Taxonomy" id="658429"/>
    <lineage>
        <taxon>Eukaryota</taxon>
        <taxon>Fungi</taxon>
        <taxon>Dikarya</taxon>
        <taxon>Ascomycota</taxon>
        <taxon>Pezizomycotina</taxon>
        <taxon>Leotiomycetes</taxon>
        <taxon>Thelebolales</taxon>
        <taxon>Thelebolaceae</taxon>
        <taxon>Pseudogymnoascus</taxon>
    </lineage>
</organism>
<dbReference type="HOGENOM" id="CLU_1175873_0_0_1"/>
<name>L8FR54_PSED2</name>
<accession>L8FR54</accession>
<gene>
    <name evidence="2" type="ORF">GMDG_05875</name>
</gene>
<proteinExistence type="predicted"/>
<feature type="compositionally biased region" description="Basic and acidic residues" evidence="1">
    <location>
        <begin position="1"/>
        <end position="15"/>
    </location>
</feature>
<evidence type="ECO:0000256" key="1">
    <source>
        <dbReference type="SAM" id="MobiDB-lite"/>
    </source>
</evidence>
<evidence type="ECO:0000313" key="3">
    <source>
        <dbReference type="Proteomes" id="UP000011064"/>
    </source>
</evidence>
<feature type="compositionally biased region" description="Polar residues" evidence="1">
    <location>
        <begin position="16"/>
        <end position="28"/>
    </location>
</feature>
<sequence>MARDAQGHVIRDRSQDQGQETQSTTSNEDCLESHTYNRRETLLDDPERQATLCIWELKDLFSSSYFNFNNNSNCERPPSEDLTIIIQPTRSQITLLEDAGSTSSRSPVSRFPCALSALPSGQSSRSPGARLRLVFFIVKLPWSLDKEYRALLAAEAALPVVAADIVAAAADANRVALVAAQSVPKFHSAAERDSYEEARATRAAIEEGKSSRLCIVFGGVFAWVRFDPSSLMVVAA</sequence>
<dbReference type="InParanoid" id="L8FR54"/>
<reference evidence="3" key="1">
    <citation type="submission" date="2010-09" db="EMBL/GenBank/DDBJ databases">
        <title>The genome sequence of Geomyces destructans 20631-21.</title>
        <authorList>
            <consortium name="The Broad Institute Genome Sequencing Platform"/>
            <person name="Cuomo C.A."/>
            <person name="Blehert D.S."/>
            <person name="Lorch J.M."/>
            <person name="Young S.K."/>
            <person name="Zeng Q."/>
            <person name="Gargeya S."/>
            <person name="Fitzgerald M."/>
            <person name="Haas B."/>
            <person name="Abouelleil A."/>
            <person name="Alvarado L."/>
            <person name="Arachchi H.M."/>
            <person name="Berlin A."/>
            <person name="Brown A."/>
            <person name="Chapman S.B."/>
            <person name="Chen Z."/>
            <person name="Dunbar C."/>
            <person name="Freedman E."/>
            <person name="Gearin G."/>
            <person name="Gellesch M."/>
            <person name="Goldberg J."/>
            <person name="Griggs A."/>
            <person name="Gujja S."/>
            <person name="Heiman D."/>
            <person name="Howarth C."/>
            <person name="Larson L."/>
            <person name="Lui A."/>
            <person name="MacDonald P.J.P."/>
            <person name="Montmayeur A."/>
            <person name="Murphy C."/>
            <person name="Neiman D."/>
            <person name="Pearson M."/>
            <person name="Priest M."/>
            <person name="Roberts A."/>
            <person name="Saif S."/>
            <person name="Shea T."/>
            <person name="Shenoy N."/>
            <person name="Sisk P."/>
            <person name="Stolte C."/>
            <person name="Sykes S."/>
            <person name="Wortman J."/>
            <person name="Nusbaum C."/>
            <person name="Birren B."/>
        </authorList>
    </citation>
    <scope>NUCLEOTIDE SEQUENCE [LARGE SCALE GENOMIC DNA]</scope>
    <source>
        <strain evidence="3">ATCC MYA-4855 / 20631-21</strain>
    </source>
</reference>
<evidence type="ECO:0000313" key="2">
    <source>
        <dbReference type="EMBL" id="ELR03024.1"/>
    </source>
</evidence>
<dbReference type="AlphaFoldDB" id="L8FR54"/>
<dbReference type="Proteomes" id="UP000011064">
    <property type="component" value="Unassembled WGS sequence"/>
</dbReference>